<dbReference type="SUPFAM" id="SSF82689">
    <property type="entry name" value="Mechanosensitive channel protein MscS (YggB), C-terminal domain"/>
    <property type="match status" value="1"/>
</dbReference>
<dbReference type="Pfam" id="PF21082">
    <property type="entry name" value="MS_channel_3rd"/>
    <property type="match status" value="1"/>
</dbReference>
<dbReference type="AlphaFoldDB" id="A0A9X3HVU9"/>
<feature type="transmembrane region" description="Helical" evidence="7">
    <location>
        <begin position="94"/>
        <end position="115"/>
    </location>
</feature>
<dbReference type="PANTHER" id="PTHR43634">
    <property type="entry name" value="OW CONDUCTANCE MECHANOSENSITIVE CHANNEL"/>
    <property type="match status" value="1"/>
</dbReference>
<evidence type="ECO:0000256" key="5">
    <source>
        <dbReference type="ARBA" id="ARBA00022989"/>
    </source>
</evidence>
<proteinExistence type="inferred from homology"/>
<dbReference type="Gene3D" id="1.10.287.1260">
    <property type="match status" value="1"/>
</dbReference>
<dbReference type="Pfam" id="PF00924">
    <property type="entry name" value="MS_channel_2nd"/>
    <property type="match status" value="1"/>
</dbReference>
<dbReference type="InterPro" id="IPR010920">
    <property type="entry name" value="LSM_dom_sf"/>
</dbReference>
<gene>
    <name evidence="10" type="ORF">MD535_08005</name>
</gene>
<evidence type="ECO:0000256" key="4">
    <source>
        <dbReference type="ARBA" id="ARBA00022692"/>
    </source>
</evidence>
<feature type="domain" description="Mechanosensitive ion channel MscS C-terminal" evidence="9">
    <location>
        <begin position="258"/>
        <end position="342"/>
    </location>
</feature>
<evidence type="ECO:0000256" key="7">
    <source>
        <dbReference type="SAM" id="Phobius"/>
    </source>
</evidence>
<dbReference type="InterPro" id="IPR011014">
    <property type="entry name" value="MscS_channel_TM-2"/>
</dbReference>
<protein>
    <submittedName>
        <fullName evidence="10">Mechanosensitive ion channel family protein</fullName>
    </submittedName>
</protein>
<evidence type="ECO:0000313" key="11">
    <source>
        <dbReference type="Proteomes" id="UP001155587"/>
    </source>
</evidence>
<name>A0A9X3HVU9_9VIBR</name>
<evidence type="ECO:0000259" key="9">
    <source>
        <dbReference type="Pfam" id="PF21082"/>
    </source>
</evidence>
<dbReference type="InterPro" id="IPR045042">
    <property type="entry name" value="YnaI-like"/>
</dbReference>
<evidence type="ECO:0000313" key="10">
    <source>
        <dbReference type="EMBL" id="MCW8345950.1"/>
    </source>
</evidence>
<keyword evidence="5 7" id="KW-1133">Transmembrane helix</keyword>
<feature type="transmembrane region" description="Helical" evidence="7">
    <location>
        <begin position="20"/>
        <end position="40"/>
    </location>
</feature>
<dbReference type="Gene3D" id="3.30.70.100">
    <property type="match status" value="1"/>
</dbReference>
<feature type="domain" description="Mechanosensitive ion channel MscS" evidence="8">
    <location>
        <begin position="180"/>
        <end position="249"/>
    </location>
</feature>
<feature type="transmembrane region" description="Helical" evidence="7">
    <location>
        <begin position="69"/>
        <end position="88"/>
    </location>
</feature>
<dbReference type="Proteomes" id="UP001155587">
    <property type="component" value="Unassembled WGS sequence"/>
</dbReference>
<comment type="caution">
    <text evidence="10">The sequence shown here is derived from an EMBL/GenBank/DDBJ whole genome shotgun (WGS) entry which is preliminary data.</text>
</comment>
<dbReference type="GO" id="GO:0008381">
    <property type="term" value="F:mechanosensitive monoatomic ion channel activity"/>
    <property type="evidence" value="ECO:0007669"/>
    <property type="project" value="UniProtKB-ARBA"/>
</dbReference>
<dbReference type="InterPro" id="IPR011066">
    <property type="entry name" value="MscS_channel_C_sf"/>
</dbReference>
<dbReference type="PANTHER" id="PTHR43634:SF2">
    <property type="entry name" value="LOW CONDUCTANCE MECHANOSENSITIVE CHANNEL YNAI"/>
    <property type="match status" value="1"/>
</dbReference>
<feature type="transmembrane region" description="Helical" evidence="7">
    <location>
        <begin position="162"/>
        <end position="182"/>
    </location>
</feature>
<dbReference type="RefSeq" id="WP_265674357.1">
    <property type="nucleotide sequence ID" value="NZ_JAKRRY010000008.1"/>
</dbReference>
<feature type="transmembrane region" description="Helical" evidence="7">
    <location>
        <begin position="135"/>
        <end position="156"/>
    </location>
</feature>
<reference evidence="10" key="1">
    <citation type="submission" date="2022-02" db="EMBL/GenBank/DDBJ databases">
        <title>Vibrio sp. nov, a new bacterium isolated from seawater.</title>
        <authorList>
            <person name="Yuan Y."/>
        </authorList>
    </citation>
    <scope>NUCLEOTIDE SEQUENCE</scope>
    <source>
        <strain evidence="10">ZSDZ65</strain>
    </source>
</reference>
<keyword evidence="11" id="KW-1185">Reference proteome</keyword>
<comment type="similarity">
    <text evidence="2">Belongs to the MscS (TC 1.A.23) family.</text>
</comment>
<dbReference type="InterPro" id="IPR006686">
    <property type="entry name" value="MscS_channel_CS"/>
</dbReference>
<dbReference type="EMBL" id="JAKRRY010000008">
    <property type="protein sequence ID" value="MCW8345950.1"/>
    <property type="molecule type" value="Genomic_DNA"/>
</dbReference>
<keyword evidence="3" id="KW-1003">Cell membrane</keyword>
<dbReference type="PROSITE" id="PS01246">
    <property type="entry name" value="UPF0003"/>
    <property type="match status" value="1"/>
</dbReference>
<comment type="subcellular location">
    <subcellularLocation>
        <location evidence="1">Cell membrane</location>
        <topology evidence="1">Multi-pass membrane protein</topology>
    </subcellularLocation>
</comment>
<dbReference type="InterPro" id="IPR023408">
    <property type="entry name" value="MscS_beta-dom_sf"/>
</dbReference>
<dbReference type="Gene3D" id="2.30.30.60">
    <property type="match status" value="1"/>
</dbReference>
<evidence type="ECO:0000259" key="8">
    <source>
        <dbReference type="Pfam" id="PF00924"/>
    </source>
</evidence>
<dbReference type="SUPFAM" id="SSF82861">
    <property type="entry name" value="Mechanosensitive channel protein MscS (YggB), transmembrane region"/>
    <property type="match status" value="1"/>
</dbReference>
<organism evidence="10 11">
    <name type="scientific">Vibrio qingdaonensis</name>
    <dbReference type="NCBI Taxonomy" id="2829491"/>
    <lineage>
        <taxon>Bacteria</taxon>
        <taxon>Pseudomonadati</taxon>
        <taxon>Pseudomonadota</taxon>
        <taxon>Gammaproteobacteria</taxon>
        <taxon>Vibrionales</taxon>
        <taxon>Vibrionaceae</taxon>
        <taxon>Vibrio</taxon>
    </lineage>
</organism>
<accession>A0A9X3HVU9</accession>
<sequence length="376" mass="42921">MNSSMDVLQNYIQSFGYDWLSNVLLITVSSFIAWIAWRVIYRRIEVLAQHTHLEWDDLLIRAVRSPISALIWLWPATISIGLIISAHSEIDSQWIGQVDLLLVIAIFIWISLRLIQNVETHVLAQKKRDETTVQAIAKVARLFFLTIGILTVMQSLGLSLSGLLTFGGVGGLIVGLAAKDLLSNFFGGMMIYFDRPFKVGDWIRSPDRNIEGTVERIGWRMTIIRTFDKRPLYVPNSVFSNIVVENPSRMLNRRIFETIGLRYDDGDKVSVIVGEIKTMLENHRDIDSKQTLMVNFDSFGTSSLNFFVYAFTKTVNWARYHEVKQDVLLQIMAIIHKHEADIAYPTQTLKFDPKVLSENPDVINNNPTFPNSIISK</sequence>
<dbReference type="InterPro" id="IPR049278">
    <property type="entry name" value="MS_channel_C"/>
</dbReference>
<evidence type="ECO:0000256" key="3">
    <source>
        <dbReference type="ARBA" id="ARBA00022475"/>
    </source>
</evidence>
<evidence type="ECO:0000256" key="6">
    <source>
        <dbReference type="ARBA" id="ARBA00023136"/>
    </source>
</evidence>
<dbReference type="SUPFAM" id="SSF50182">
    <property type="entry name" value="Sm-like ribonucleoproteins"/>
    <property type="match status" value="1"/>
</dbReference>
<keyword evidence="4 7" id="KW-0812">Transmembrane</keyword>
<dbReference type="GO" id="GO:0005886">
    <property type="term" value="C:plasma membrane"/>
    <property type="evidence" value="ECO:0007669"/>
    <property type="project" value="UniProtKB-SubCell"/>
</dbReference>
<keyword evidence="6 7" id="KW-0472">Membrane</keyword>
<evidence type="ECO:0000256" key="2">
    <source>
        <dbReference type="ARBA" id="ARBA00008017"/>
    </source>
</evidence>
<evidence type="ECO:0000256" key="1">
    <source>
        <dbReference type="ARBA" id="ARBA00004651"/>
    </source>
</evidence>
<dbReference type="InterPro" id="IPR006685">
    <property type="entry name" value="MscS_channel_2nd"/>
</dbReference>